<dbReference type="Proteomes" id="UP000196239">
    <property type="component" value="Chromosome 1"/>
</dbReference>
<protein>
    <submittedName>
        <fullName evidence="1">Uncharacterized protein</fullName>
    </submittedName>
</protein>
<dbReference type="EMBL" id="LN890280">
    <property type="protein sequence ID" value="CUR51619.1"/>
    <property type="molecule type" value="Genomic_DNA"/>
</dbReference>
<dbReference type="KEGG" id="ndv:NDEV_0854"/>
<accession>A0A128A2P7</accession>
<sequence length="128" mass="15035">MSTKLSKTGTKPHKTKAEKQDLTPFIKIGEYTSTSETKPDILELRSEGPQTFETEYSTCAYVWQKVNDKFEKRIISLHAHDSRNVSLLNGWNNAAKRDNLKKGRKFKFKTWLGVSRNNRPIRRWRFVF</sequence>
<reference evidence="2" key="1">
    <citation type="submission" date="2015-10" db="EMBL/GenBank/DDBJ databases">
        <authorList>
            <person name="Lehtovirta-Morley L.E."/>
            <person name="Vieille C."/>
        </authorList>
    </citation>
    <scope>NUCLEOTIDE SEQUENCE [LARGE SCALE GENOMIC DNA]</scope>
</reference>
<gene>
    <name evidence="1" type="ORF">NDEV_0854</name>
</gene>
<keyword evidence="2" id="KW-1185">Reference proteome</keyword>
<evidence type="ECO:0000313" key="1">
    <source>
        <dbReference type="EMBL" id="CUR51619.1"/>
    </source>
</evidence>
<name>A0A128A2P7_9ARCH</name>
<organism evidence="1 2">
    <name type="scientific">Nitrosotalea devaniterrae</name>
    <dbReference type="NCBI Taxonomy" id="1078905"/>
    <lineage>
        <taxon>Archaea</taxon>
        <taxon>Nitrososphaerota</taxon>
        <taxon>Nitrososphaeria</taxon>
        <taxon>Nitrosotaleales</taxon>
        <taxon>Nitrosotaleaceae</taxon>
        <taxon>Nitrosotalea</taxon>
    </lineage>
</organism>
<evidence type="ECO:0000313" key="2">
    <source>
        <dbReference type="Proteomes" id="UP000196239"/>
    </source>
</evidence>
<proteinExistence type="predicted"/>
<dbReference type="AlphaFoldDB" id="A0A128A2P7"/>